<keyword evidence="1" id="KW-1133">Transmembrane helix</keyword>
<keyword evidence="1" id="KW-0472">Membrane</keyword>
<keyword evidence="3" id="KW-1185">Reference proteome</keyword>
<protein>
    <submittedName>
        <fullName evidence="2">Uncharacterized protein</fullName>
    </submittedName>
</protein>
<proteinExistence type="predicted"/>
<evidence type="ECO:0000256" key="1">
    <source>
        <dbReference type="SAM" id="Phobius"/>
    </source>
</evidence>
<dbReference type="RefSeq" id="WP_226755176.1">
    <property type="nucleotide sequence ID" value="NZ_JAJATW010000023.1"/>
</dbReference>
<organism evidence="2 3">
    <name type="scientific">Marinomonas algarum</name>
    <dbReference type="NCBI Taxonomy" id="2883105"/>
    <lineage>
        <taxon>Bacteria</taxon>
        <taxon>Pseudomonadati</taxon>
        <taxon>Pseudomonadota</taxon>
        <taxon>Gammaproteobacteria</taxon>
        <taxon>Oceanospirillales</taxon>
        <taxon>Oceanospirillaceae</taxon>
        <taxon>Marinomonas</taxon>
    </lineage>
</organism>
<dbReference type="Proteomes" id="UP001139095">
    <property type="component" value="Unassembled WGS sequence"/>
</dbReference>
<keyword evidence="1" id="KW-0812">Transmembrane</keyword>
<comment type="caution">
    <text evidence="2">The sequence shown here is derived from an EMBL/GenBank/DDBJ whole genome shotgun (WGS) entry which is preliminary data.</text>
</comment>
<accession>A0A9X1IPU2</accession>
<feature type="transmembrane region" description="Helical" evidence="1">
    <location>
        <begin position="24"/>
        <end position="45"/>
    </location>
</feature>
<name>A0A9X1IPU2_9GAMM</name>
<dbReference type="AlphaFoldDB" id="A0A9X1IPU2"/>
<gene>
    <name evidence="2" type="ORF">LG368_13085</name>
</gene>
<evidence type="ECO:0000313" key="2">
    <source>
        <dbReference type="EMBL" id="MCB5162829.1"/>
    </source>
</evidence>
<evidence type="ECO:0000313" key="3">
    <source>
        <dbReference type="Proteomes" id="UP001139095"/>
    </source>
</evidence>
<reference evidence="2" key="1">
    <citation type="submission" date="2021-10" db="EMBL/GenBank/DDBJ databases">
        <title>Marinomonas pontica sp. nov., isolated from the Black Sea.</title>
        <authorList>
            <person name="Zhao L.-H."/>
            <person name="Xue J.-H."/>
        </authorList>
    </citation>
    <scope>NUCLEOTIDE SEQUENCE</scope>
    <source>
        <strain evidence="2">E8</strain>
    </source>
</reference>
<sequence length="55" mass="6025">MNASPITSWEGATAYFTFANNPTMMSIILTLSVLVTVGIIVASVVHENKTYIDYQ</sequence>
<dbReference type="EMBL" id="JAJATW010000023">
    <property type="protein sequence ID" value="MCB5162829.1"/>
    <property type="molecule type" value="Genomic_DNA"/>
</dbReference>